<gene>
    <name evidence="2" type="ORF">DXB72_12055</name>
</gene>
<proteinExistence type="predicted"/>
<comment type="caution">
    <text evidence="2">The sequence shown here is derived from an EMBL/GenBank/DDBJ whole genome shotgun (WGS) entry which is preliminary data.</text>
</comment>
<dbReference type="InterPro" id="IPR001387">
    <property type="entry name" value="Cro/C1-type_HTH"/>
</dbReference>
<dbReference type="Pfam" id="PF01381">
    <property type="entry name" value="HTH_3"/>
    <property type="match status" value="1"/>
</dbReference>
<evidence type="ECO:0000313" key="3">
    <source>
        <dbReference type="Proteomes" id="UP000260970"/>
    </source>
</evidence>
<evidence type="ECO:0000259" key="1">
    <source>
        <dbReference type="Pfam" id="PF01381"/>
    </source>
</evidence>
<feature type="domain" description="HTH cro/C1-type" evidence="1">
    <location>
        <begin position="4"/>
        <end position="46"/>
    </location>
</feature>
<dbReference type="SUPFAM" id="SSF47413">
    <property type="entry name" value="lambda repressor-like DNA-binding domains"/>
    <property type="match status" value="1"/>
</dbReference>
<protein>
    <submittedName>
        <fullName evidence="2">Transcriptional regulator</fullName>
    </submittedName>
</protein>
<dbReference type="GO" id="GO:0003677">
    <property type="term" value="F:DNA binding"/>
    <property type="evidence" value="ECO:0007669"/>
    <property type="project" value="InterPro"/>
</dbReference>
<dbReference type="RefSeq" id="WP_117690768.1">
    <property type="nucleotide sequence ID" value="NZ_QSUE01000011.1"/>
</dbReference>
<dbReference type="Proteomes" id="UP000260970">
    <property type="component" value="Unassembled WGS sequence"/>
</dbReference>
<sequence>MSFKELRELTGLSKTAFSREYHIPLRTIEDWESERRNPPEYVLELLEFKIRIILSQQNFGKENK</sequence>
<accession>A0A3E5AKY0</accession>
<dbReference type="CDD" id="cd00093">
    <property type="entry name" value="HTH_XRE"/>
    <property type="match status" value="1"/>
</dbReference>
<dbReference type="AlphaFoldDB" id="A0A3E5AKY0"/>
<evidence type="ECO:0000313" key="2">
    <source>
        <dbReference type="EMBL" id="RGN21535.1"/>
    </source>
</evidence>
<dbReference type="InterPro" id="IPR010982">
    <property type="entry name" value="Lambda_DNA-bd_dom_sf"/>
</dbReference>
<reference evidence="2 3" key="1">
    <citation type="submission" date="2018-08" db="EMBL/GenBank/DDBJ databases">
        <title>A genome reference for cultivated species of the human gut microbiota.</title>
        <authorList>
            <person name="Zou Y."/>
            <person name="Xue W."/>
            <person name="Luo G."/>
        </authorList>
    </citation>
    <scope>NUCLEOTIDE SEQUENCE [LARGE SCALE GENOMIC DNA]</scope>
    <source>
        <strain evidence="2 3">OM05-6AA</strain>
    </source>
</reference>
<organism evidence="2 3">
    <name type="scientific">Agathobacter rectalis</name>
    <dbReference type="NCBI Taxonomy" id="39491"/>
    <lineage>
        <taxon>Bacteria</taxon>
        <taxon>Bacillati</taxon>
        <taxon>Bacillota</taxon>
        <taxon>Clostridia</taxon>
        <taxon>Lachnospirales</taxon>
        <taxon>Lachnospiraceae</taxon>
        <taxon>Agathobacter</taxon>
    </lineage>
</organism>
<name>A0A3E5AKY0_9FIRM</name>
<dbReference type="Gene3D" id="1.10.260.40">
    <property type="entry name" value="lambda repressor-like DNA-binding domains"/>
    <property type="match status" value="1"/>
</dbReference>
<dbReference type="EMBL" id="QSUG01000013">
    <property type="protein sequence ID" value="RGN21535.1"/>
    <property type="molecule type" value="Genomic_DNA"/>
</dbReference>